<evidence type="ECO:0000313" key="7">
    <source>
        <dbReference type="Proteomes" id="UP000011087"/>
    </source>
</evidence>
<evidence type="ECO:0000313" key="5">
    <source>
        <dbReference type="EMBL" id="EKX43908.1"/>
    </source>
</evidence>
<dbReference type="GO" id="GO:0003676">
    <property type="term" value="F:nucleic acid binding"/>
    <property type="evidence" value="ECO:0007669"/>
    <property type="project" value="InterPro"/>
</dbReference>
<proteinExistence type="predicted"/>
<reference evidence="7" key="2">
    <citation type="submission" date="2012-11" db="EMBL/GenBank/DDBJ databases">
        <authorList>
            <person name="Kuo A."/>
            <person name="Curtis B.A."/>
            <person name="Tanifuji G."/>
            <person name="Burki F."/>
            <person name="Gruber A."/>
            <person name="Irimia M."/>
            <person name="Maruyama S."/>
            <person name="Arias M.C."/>
            <person name="Ball S.G."/>
            <person name="Gile G.H."/>
            <person name="Hirakawa Y."/>
            <person name="Hopkins J.F."/>
            <person name="Rensing S.A."/>
            <person name="Schmutz J."/>
            <person name="Symeonidi A."/>
            <person name="Elias M."/>
            <person name="Eveleigh R.J."/>
            <person name="Herman E.K."/>
            <person name="Klute M.J."/>
            <person name="Nakayama T."/>
            <person name="Obornik M."/>
            <person name="Reyes-Prieto A."/>
            <person name="Armbrust E.V."/>
            <person name="Aves S.J."/>
            <person name="Beiko R.G."/>
            <person name="Coutinho P."/>
            <person name="Dacks J.B."/>
            <person name="Durnford D.G."/>
            <person name="Fast N.M."/>
            <person name="Green B.R."/>
            <person name="Grisdale C."/>
            <person name="Hempe F."/>
            <person name="Henrissat B."/>
            <person name="Hoppner M.P."/>
            <person name="Ishida K.-I."/>
            <person name="Kim E."/>
            <person name="Koreny L."/>
            <person name="Kroth P.G."/>
            <person name="Liu Y."/>
            <person name="Malik S.-B."/>
            <person name="Maier U.G."/>
            <person name="McRose D."/>
            <person name="Mock T."/>
            <person name="Neilson J.A."/>
            <person name="Onodera N.T."/>
            <person name="Poole A.M."/>
            <person name="Pritham E.J."/>
            <person name="Richards T.A."/>
            <person name="Rocap G."/>
            <person name="Roy S.W."/>
            <person name="Sarai C."/>
            <person name="Schaack S."/>
            <person name="Shirato S."/>
            <person name="Slamovits C.H."/>
            <person name="Spencer D.F."/>
            <person name="Suzuki S."/>
            <person name="Worden A.Z."/>
            <person name="Zauner S."/>
            <person name="Barry K."/>
            <person name="Bell C."/>
            <person name="Bharti A.K."/>
            <person name="Crow J.A."/>
            <person name="Grimwood J."/>
            <person name="Kramer R."/>
            <person name="Lindquist E."/>
            <person name="Lucas S."/>
            <person name="Salamov A."/>
            <person name="McFadden G.I."/>
            <person name="Lane C.E."/>
            <person name="Keeling P.J."/>
            <person name="Gray M.W."/>
            <person name="Grigoriev I.V."/>
            <person name="Archibald J.M."/>
        </authorList>
    </citation>
    <scope>NUCLEOTIDE SEQUENCE</scope>
    <source>
        <strain evidence="7">CCMP2712</strain>
    </source>
</reference>
<name>L1J5U7_GUITC</name>
<protein>
    <recommendedName>
        <fullName evidence="4">Exonuclease domain-containing protein</fullName>
    </recommendedName>
</protein>
<dbReference type="AlphaFoldDB" id="L1J5U7"/>
<keyword evidence="2" id="KW-0378">Hydrolase</keyword>
<dbReference type="eggNOG" id="ENOG502SEQ8">
    <property type="taxonomic scope" value="Eukaryota"/>
</dbReference>
<evidence type="ECO:0000256" key="1">
    <source>
        <dbReference type="ARBA" id="ARBA00022722"/>
    </source>
</evidence>
<dbReference type="PaxDb" id="55529-EKX43908"/>
<dbReference type="HOGENOM" id="CLU_099444_1_0_1"/>
<dbReference type="Gene3D" id="3.30.420.10">
    <property type="entry name" value="Ribonuclease H-like superfamily/Ribonuclease H"/>
    <property type="match status" value="1"/>
</dbReference>
<dbReference type="InterPro" id="IPR013520">
    <property type="entry name" value="Ribonucl_H"/>
</dbReference>
<evidence type="ECO:0000256" key="3">
    <source>
        <dbReference type="ARBA" id="ARBA00022839"/>
    </source>
</evidence>
<keyword evidence="7" id="KW-1185">Reference proteome</keyword>
<gene>
    <name evidence="5" type="ORF">GUITHDRAFT_45537</name>
</gene>
<dbReference type="PANTHER" id="PTHR30231:SF4">
    <property type="entry name" value="PROTEIN NEN2"/>
    <property type="match status" value="1"/>
</dbReference>
<reference evidence="6" key="3">
    <citation type="submission" date="2016-03" db="UniProtKB">
        <authorList>
            <consortium name="EnsemblProtists"/>
        </authorList>
    </citation>
    <scope>IDENTIFICATION</scope>
</reference>
<feature type="non-terminal residue" evidence="5">
    <location>
        <position position="1"/>
    </location>
</feature>
<dbReference type="InterPro" id="IPR012337">
    <property type="entry name" value="RNaseH-like_sf"/>
</dbReference>
<dbReference type="CDD" id="cd06127">
    <property type="entry name" value="DEDDh"/>
    <property type="match status" value="1"/>
</dbReference>
<evidence type="ECO:0000259" key="4">
    <source>
        <dbReference type="Pfam" id="PF00929"/>
    </source>
</evidence>
<dbReference type="OrthoDB" id="547162at2759"/>
<keyword evidence="1" id="KW-0540">Nuclease</keyword>
<dbReference type="OMA" id="HVFENAH"/>
<feature type="non-terminal residue" evidence="5">
    <location>
        <position position="166"/>
    </location>
</feature>
<dbReference type="RefSeq" id="XP_005830888.1">
    <property type="nucleotide sequence ID" value="XM_005830831.1"/>
</dbReference>
<organism evidence="5">
    <name type="scientific">Guillardia theta (strain CCMP2712)</name>
    <name type="common">Cryptophyte</name>
    <dbReference type="NCBI Taxonomy" id="905079"/>
    <lineage>
        <taxon>Eukaryota</taxon>
        <taxon>Cryptophyceae</taxon>
        <taxon>Pyrenomonadales</taxon>
        <taxon>Geminigeraceae</taxon>
        <taxon>Guillardia</taxon>
    </lineage>
</organism>
<dbReference type="KEGG" id="gtt:GUITHDRAFT_45537"/>
<keyword evidence="3" id="KW-0269">Exonuclease</keyword>
<feature type="domain" description="Exonuclease" evidence="4">
    <location>
        <begin position="1"/>
        <end position="155"/>
    </location>
</feature>
<dbReference type="SUPFAM" id="SSF53098">
    <property type="entry name" value="Ribonuclease H-like"/>
    <property type="match status" value="1"/>
</dbReference>
<dbReference type="STRING" id="905079.L1J5U7"/>
<dbReference type="Pfam" id="PF00929">
    <property type="entry name" value="RNase_T"/>
    <property type="match status" value="1"/>
</dbReference>
<accession>L1J5U7</accession>
<dbReference type="PANTHER" id="PTHR30231">
    <property type="entry name" value="DNA POLYMERASE III SUBUNIT EPSILON"/>
    <property type="match status" value="1"/>
</dbReference>
<dbReference type="EMBL" id="JH993007">
    <property type="protein sequence ID" value="EKX43908.1"/>
    <property type="molecule type" value="Genomic_DNA"/>
</dbReference>
<dbReference type="GO" id="GO:0008408">
    <property type="term" value="F:3'-5' exonuclease activity"/>
    <property type="evidence" value="ECO:0007669"/>
    <property type="project" value="TreeGrafter"/>
</dbReference>
<dbReference type="InterPro" id="IPR036397">
    <property type="entry name" value="RNaseH_sf"/>
</dbReference>
<dbReference type="Proteomes" id="UP000011087">
    <property type="component" value="Unassembled WGS sequence"/>
</dbReference>
<reference evidence="5 7" key="1">
    <citation type="journal article" date="2012" name="Nature">
        <title>Algal genomes reveal evolutionary mosaicism and the fate of nucleomorphs.</title>
        <authorList>
            <consortium name="DOE Joint Genome Institute"/>
            <person name="Curtis B.A."/>
            <person name="Tanifuji G."/>
            <person name="Burki F."/>
            <person name="Gruber A."/>
            <person name="Irimia M."/>
            <person name="Maruyama S."/>
            <person name="Arias M.C."/>
            <person name="Ball S.G."/>
            <person name="Gile G.H."/>
            <person name="Hirakawa Y."/>
            <person name="Hopkins J.F."/>
            <person name="Kuo A."/>
            <person name="Rensing S.A."/>
            <person name="Schmutz J."/>
            <person name="Symeonidi A."/>
            <person name="Elias M."/>
            <person name="Eveleigh R.J."/>
            <person name="Herman E.K."/>
            <person name="Klute M.J."/>
            <person name="Nakayama T."/>
            <person name="Obornik M."/>
            <person name="Reyes-Prieto A."/>
            <person name="Armbrust E.V."/>
            <person name="Aves S.J."/>
            <person name="Beiko R.G."/>
            <person name="Coutinho P."/>
            <person name="Dacks J.B."/>
            <person name="Durnford D.G."/>
            <person name="Fast N.M."/>
            <person name="Green B.R."/>
            <person name="Grisdale C.J."/>
            <person name="Hempel F."/>
            <person name="Henrissat B."/>
            <person name="Hoppner M.P."/>
            <person name="Ishida K."/>
            <person name="Kim E."/>
            <person name="Koreny L."/>
            <person name="Kroth P.G."/>
            <person name="Liu Y."/>
            <person name="Malik S.B."/>
            <person name="Maier U.G."/>
            <person name="McRose D."/>
            <person name="Mock T."/>
            <person name="Neilson J.A."/>
            <person name="Onodera N.T."/>
            <person name="Poole A.M."/>
            <person name="Pritham E.J."/>
            <person name="Richards T.A."/>
            <person name="Rocap G."/>
            <person name="Roy S.W."/>
            <person name="Sarai C."/>
            <person name="Schaack S."/>
            <person name="Shirato S."/>
            <person name="Slamovits C.H."/>
            <person name="Spencer D.F."/>
            <person name="Suzuki S."/>
            <person name="Worden A.Z."/>
            <person name="Zauner S."/>
            <person name="Barry K."/>
            <person name="Bell C."/>
            <person name="Bharti A.K."/>
            <person name="Crow J.A."/>
            <person name="Grimwood J."/>
            <person name="Kramer R."/>
            <person name="Lindquist E."/>
            <person name="Lucas S."/>
            <person name="Salamov A."/>
            <person name="McFadden G.I."/>
            <person name="Lane C.E."/>
            <person name="Keeling P.J."/>
            <person name="Gray M.W."/>
            <person name="Grigoriev I.V."/>
            <person name="Archibald J.M."/>
        </authorList>
    </citation>
    <scope>NUCLEOTIDE SEQUENCE</scope>
    <source>
        <strain evidence="5 7">CCMP2712</strain>
    </source>
</reference>
<evidence type="ECO:0000256" key="2">
    <source>
        <dbReference type="ARBA" id="ARBA00022801"/>
    </source>
</evidence>
<sequence>LIIDVETIGLPMRGGLPYGQFPSHEKLTMYDGARVVQVSMMLCNEHFEEIELKDFIVKADGFSIDNSQFHGITNQISATQGIPFSEVADVLASYLNQVSHVVAHNANFDLSIINSELYRLGMHSIIAQLQAKHILCTMKYTKMLVKARNSYGIKDPSLAELYTFVF</sequence>
<evidence type="ECO:0000313" key="6">
    <source>
        <dbReference type="EnsemblProtists" id="EKX43908"/>
    </source>
</evidence>
<dbReference type="GeneID" id="17300557"/>
<dbReference type="EnsemblProtists" id="EKX43908">
    <property type="protein sequence ID" value="EKX43908"/>
    <property type="gene ID" value="GUITHDRAFT_45537"/>
</dbReference>